<comment type="subcellular location">
    <subcellularLocation>
        <location evidence="2">Membrane</location>
        <topology evidence="2">Multi-pass membrane protein</topology>
    </subcellularLocation>
</comment>
<reference evidence="13" key="1">
    <citation type="submission" date="2021-11" db="EMBL/GenBank/DDBJ databases">
        <title>Isoprene-degrading acetogen.</title>
        <authorList>
            <person name="Yang Y."/>
            <person name="Jin H."/>
            <person name="Yan J."/>
        </authorList>
    </citation>
    <scope>NUCLEOTIDE SEQUENCE</scope>
    <source>
        <strain evidence="13">Berkeley</strain>
    </source>
</reference>
<dbReference type="Pfam" id="PF02518">
    <property type="entry name" value="HATPase_c"/>
    <property type="match status" value="1"/>
</dbReference>
<protein>
    <recommendedName>
        <fullName evidence="3">histidine kinase</fullName>
        <ecNumber evidence="3">2.7.13.3</ecNumber>
    </recommendedName>
</protein>
<evidence type="ECO:0000256" key="6">
    <source>
        <dbReference type="ARBA" id="ARBA00022692"/>
    </source>
</evidence>
<dbReference type="InterPro" id="IPR008358">
    <property type="entry name" value="Sig_transdc_His_kin/Pase_MprB"/>
</dbReference>
<evidence type="ECO:0000256" key="11">
    <source>
        <dbReference type="SAM" id="Phobius"/>
    </source>
</evidence>
<evidence type="ECO:0000256" key="10">
    <source>
        <dbReference type="ARBA" id="ARBA00023136"/>
    </source>
</evidence>
<keyword evidence="14" id="KW-1185">Reference proteome</keyword>
<keyword evidence="10 11" id="KW-0472">Membrane</keyword>
<dbReference type="PANTHER" id="PTHR45528">
    <property type="entry name" value="SENSOR HISTIDINE KINASE CPXA"/>
    <property type="match status" value="1"/>
</dbReference>
<dbReference type="SMART" id="SM00387">
    <property type="entry name" value="HATPase_c"/>
    <property type="match status" value="1"/>
</dbReference>
<dbReference type="RefSeq" id="WP_228879002.1">
    <property type="nucleotide sequence ID" value="NZ_CABIIK010000009.1"/>
</dbReference>
<proteinExistence type="predicted"/>
<evidence type="ECO:0000256" key="4">
    <source>
        <dbReference type="ARBA" id="ARBA00022553"/>
    </source>
</evidence>
<keyword evidence="6 11" id="KW-0812">Transmembrane</keyword>
<dbReference type="Gene3D" id="3.30.565.10">
    <property type="entry name" value="Histidine kinase-like ATPase, C-terminal domain"/>
    <property type="match status" value="1"/>
</dbReference>
<dbReference type="InterPro" id="IPR036890">
    <property type="entry name" value="HATPase_C_sf"/>
</dbReference>
<accession>A0ABY6HFT3</accession>
<dbReference type="EC" id="2.7.13.3" evidence="3"/>
<organism evidence="13 14">
    <name type="scientific">Acetobacterium wieringae</name>
    <dbReference type="NCBI Taxonomy" id="52694"/>
    <lineage>
        <taxon>Bacteria</taxon>
        <taxon>Bacillati</taxon>
        <taxon>Bacillota</taxon>
        <taxon>Clostridia</taxon>
        <taxon>Eubacteriales</taxon>
        <taxon>Eubacteriaceae</taxon>
        <taxon>Acetobacterium</taxon>
    </lineage>
</organism>
<dbReference type="Gene3D" id="6.10.340.10">
    <property type="match status" value="1"/>
</dbReference>
<evidence type="ECO:0000256" key="8">
    <source>
        <dbReference type="ARBA" id="ARBA00022989"/>
    </source>
</evidence>
<dbReference type="CDD" id="cd00082">
    <property type="entry name" value="HisKA"/>
    <property type="match status" value="1"/>
</dbReference>
<dbReference type="InterPro" id="IPR050398">
    <property type="entry name" value="HssS/ArlS-like"/>
</dbReference>
<keyword evidence="8 11" id="KW-1133">Transmembrane helix</keyword>
<sequence>MEKRKAIGLKGYFTRTLLLFFVGIVVIFALAFIILFLCMEAGVIAPANAGEREARVEIDRQSESGMFTNDLEPTLYDYIYFDKEGNVRASSLEGSTLSQEVSRYTAENVTYGTGVYVFYEDGSRCLFTWRYVASFTNPTLQNVLPNAELIMLFLAVMASVLFFLLFVRSMGRKLGNKLALVENASKQIAQQDLDTPITTSVGINEFNHALQSMDDMRSILKDTLIRQWESEQQRKQEIAALAHDIKTPLTVINGNAELLLEDTLEEKQAALVNSIFSAGMRVQQYVGALQQVSIIDMDNEVMETIDIVPMLGELNAILSPLAKDKSISLEYVYSENLRPIMVYPSMLARALINIVENAIRFTKTGGYITISACQNEQETLFSVQDQGPGFSKTAIHHAKEMFWQQDTSRTGSRNYGIGLSIAEKVAQKHSGQLFLENTPQGACVKFVVSSGGVGNS</sequence>
<dbReference type="EMBL" id="CP087994">
    <property type="protein sequence ID" value="UYO63242.1"/>
    <property type="molecule type" value="Genomic_DNA"/>
</dbReference>
<dbReference type="PANTHER" id="PTHR45528:SF8">
    <property type="entry name" value="HISTIDINE KINASE"/>
    <property type="match status" value="1"/>
</dbReference>
<dbReference type="InterPro" id="IPR003661">
    <property type="entry name" value="HisK_dim/P_dom"/>
</dbReference>
<keyword evidence="9" id="KW-0902">Two-component regulatory system</keyword>
<feature type="transmembrane region" description="Helical" evidence="11">
    <location>
        <begin position="12"/>
        <end position="37"/>
    </location>
</feature>
<dbReference type="PROSITE" id="PS50109">
    <property type="entry name" value="HIS_KIN"/>
    <property type="match status" value="1"/>
</dbReference>
<evidence type="ECO:0000259" key="12">
    <source>
        <dbReference type="PROSITE" id="PS50109"/>
    </source>
</evidence>
<keyword evidence="4" id="KW-0597">Phosphoprotein</keyword>
<evidence type="ECO:0000256" key="5">
    <source>
        <dbReference type="ARBA" id="ARBA00022679"/>
    </source>
</evidence>
<name>A0ABY6HFT3_9FIRM</name>
<keyword evidence="5" id="KW-0808">Transferase</keyword>
<keyword evidence="7 13" id="KW-0418">Kinase</keyword>
<dbReference type="SUPFAM" id="SSF55874">
    <property type="entry name" value="ATPase domain of HSP90 chaperone/DNA topoisomerase II/histidine kinase"/>
    <property type="match status" value="1"/>
</dbReference>
<dbReference type="Proteomes" id="UP001163550">
    <property type="component" value="Chromosome"/>
</dbReference>
<evidence type="ECO:0000313" key="13">
    <source>
        <dbReference type="EMBL" id="UYO63242.1"/>
    </source>
</evidence>
<evidence type="ECO:0000313" key="14">
    <source>
        <dbReference type="Proteomes" id="UP001163550"/>
    </source>
</evidence>
<evidence type="ECO:0000256" key="9">
    <source>
        <dbReference type="ARBA" id="ARBA00023012"/>
    </source>
</evidence>
<evidence type="ECO:0000256" key="3">
    <source>
        <dbReference type="ARBA" id="ARBA00012438"/>
    </source>
</evidence>
<evidence type="ECO:0000256" key="7">
    <source>
        <dbReference type="ARBA" id="ARBA00022777"/>
    </source>
</evidence>
<dbReference type="SUPFAM" id="SSF47384">
    <property type="entry name" value="Homodimeric domain of signal transducing histidine kinase"/>
    <property type="match status" value="1"/>
</dbReference>
<dbReference type="InterPro" id="IPR036097">
    <property type="entry name" value="HisK_dim/P_sf"/>
</dbReference>
<evidence type="ECO:0000256" key="2">
    <source>
        <dbReference type="ARBA" id="ARBA00004141"/>
    </source>
</evidence>
<dbReference type="Pfam" id="PF00512">
    <property type="entry name" value="HisKA"/>
    <property type="match status" value="1"/>
</dbReference>
<evidence type="ECO:0000256" key="1">
    <source>
        <dbReference type="ARBA" id="ARBA00000085"/>
    </source>
</evidence>
<feature type="transmembrane region" description="Helical" evidence="11">
    <location>
        <begin position="149"/>
        <end position="167"/>
    </location>
</feature>
<comment type="catalytic activity">
    <reaction evidence="1">
        <text>ATP + protein L-histidine = ADP + protein N-phospho-L-histidine.</text>
        <dbReference type="EC" id="2.7.13.3"/>
    </reaction>
</comment>
<dbReference type="Gene3D" id="1.10.287.130">
    <property type="match status" value="1"/>
</dbReference>
<dbReference type="InterPro" id="IPR005467">
    <property type="entry name" value="His_kinase_dom"/>
</dbReference>
<gene>
    <name evidence="13" type="ORF">LNN31_02015</name>
</gene>
<dbReference type="SMART" id="SM00388">
    <property type="entry name" value="HisKA"/>
    <property type="match status" value="1"/>
</dbReference>
<dbReference type="PRINTS" id="PR01780">
    <property type="entry name" value="LANTIREGPROT"/>
</dbReference>
<dbReference type="InterPro" id="IPR003594">
    <property type="entry name" value="HATPase_dom"/>
</dbReference>
<feature type="domain" description="Histidine kinase" evidence="12">
    <location>
        <begin position="240"/>
        <end position="452"/>
    </location>
</feature>
<dbReference type="GO" id="GO:0016301">
    <property type="term" value="F:kinase activity"/>
    <property type="evidence" value="ECO:0007669"/>
    <property type="project" value="UniProtKB-KW"/>
</dbReference>